<keyword evidence="1" id="KW-1133">Transmembrane helix</keyword>
<reference evidence="2 3" key="1">
    <citation type="journal article" date="2016" name="Nat. Commun.">
        <title>Thousands of microbial genomes shed light on interconnected biogeochemical processes in an aquifer system.</title>
        <authorList>
            <person name="Anantharaman K."/>
            <person name="Brown C.T."/>
            <person name="Hug L.A."/>
            <person name="Sharon I."/>
            <person name="Castelle C.J."/>
            <person name="Probst A.J."/>
            <person name="Thomas B.C."/>
            <person name="Singh A."/>
            <person name="Wilkins M.J."/>
            <person name="Karaoz U."/>
            <person name="Brodie E.L."/>
            <person name="Williams K.H."/>
            <person name="Hubbard S.S."/>
            <person name="Banfield J.F."/>
        </authorList>
    </citation>
    <scope>NUCLEOTIDE SEQUENCE [LARGE SCALE GENOMIC DNA]</scope>
</reference>
<organism evidence="2 3">
    <name type="scientific">Candidatus Lloydbacteria bacterium RIFCSPHIGHO2_01_FULL_41_20</name>
    <dbReference type="NCBI Taxonomy" id="1798657"/>
    <lineage>
        <taxon>Bacteria</taxon>
        <taxon>Candidatus Lloydiibacteriota</taxon>
    </lineage>
</organism>
<evidence type="ECO:0000313" key="2">
    <source>
        <dbReference type="EMBL" id="OGZ04257.1"/>
    </source>
</evidence>
<evidence type="ECO:0000313" key="3">
    <source>
        <dbReference type="Proteomes" id="UP000178841"/>
    </source>
</evidence>
<dbReference type="EMBL" id="MHLH01000009">
    <property type="protein sequence ID" value="OGZ04257.1"/>
    <property type="molecule type" value="Genomic_DNA"/>
</dbReference>
<keyword evidence="1" id="KW-0472">Membrane</keyword>
<feature type="transmembrane region" description="Helical" evidence="1">
    <location>
        <begin position="12"/>
        <end position="28"/>
    </location>
</feature>
<name>A0A1G2CSP3_9BACT</name>
<dbReference type="AlphaFoldDB" id="A0A1G2CSP3"/>
<sequence length="70" mass="7796">MDKSPAPTNPLLWFLVIMTGLWLLWYSTGGPERARTTNTGVFIKKVAPLDTGESYGHPGDLLNKNTYQTN</sequence>
<proteinExistence type="predicted"/>
<protein>
    <submittedName>
        <fullName evidence="2">Uncharacterized protein</fullName>
    </submittedName>
</protein>
<dbReference type="Proteomes" id="UP000178841">
    <property type="component" value="Unassembled WGS sequence"/>
</dbReference>
<evidence type="ECO:0000256" key="1">
    <source>
        <dbReference type="SAM" id="Phobius"/>
    </source>
</evidence>
<keyword evidence="1" id="KW-0812">Transmembrane</keyword>
<accession>A0A1G2CSP3</accession>
<comment type="caution">
    <text evidence="2">The sequence shown here is derived from an EMBL/GenBank/DDBJ whole genome shotgun (WGS) entry which is preliminary data.</text>
</comment>
<gene>
    <name evidence="2" type="ORF">A2648_00445</name>
</gene>